<dbReference type="Proteomes" id="UP000283634">
    <property type="component" value="Unassembled WGS sequence"/>
</dbReference>
<dbReference type="InterPro" id="IPR021287">
    <property type="entry name" value="Trans-sialidase_CS"/>
</dbReference>
<evidence type="ECO:0000313" key="3">
    <source>
        <dbReference type="EMBL" id="RNE98618.1"/>
    </source>
</evidence>
<evidence type="ECO:0000256" key="1">
    <source>
        <dbReference type="SAM" id="MobiDB-lite"/>
    </source>
</evidence>
<dbReference type="RefSeq" id="XP_029234743.1">
    <property type="nucleotide sequence ID" value="XM_029385425.1"/>
</dbReference>
<dbReference type="GeneID" id="40332621"/>
<feature type="compositionally biased region" description="Polar residues" evidence="1">
    <location>
        <begin position="336"/>
        <end position="346"/>
    </location>
</feature>
<dbReference type="AlphaFoldDB" id="A0A422MZG3"/>
<gene>
    <name evidence="3" type="ORF">TraAM80_08688</name>
</gene>
<evidence type="ECO:0000313" key="4">
    <source>
        <dbReference type="Proteomes" id="UP000283634"/>
    </source>
</evidence>
<evidence type="ECO:0000256" key="2">
    <source>
        <dbReference type="SAM" id="SignalP"/>
    </source>
</evidence>
<feature type="compositionally biased region" description="Low complexity" evidence="1">
    <location>
        <begin position="323"/>
        <end position="335"/>
    </location>
</feature>
<sequence length="444" mass="43882">MMMTTVRRRAVCALVVLALLCGCCSFVCGATHEAKEKAKRGAGEGGKAVLQAAFQDSGASLSHRWDFPPVPVGGGASVGKQSQRPVLQSNPRTPAQGNAVTDPCCAQDCDVRVPGRPPCLPYAASFAGQPYAAGGTSGQTPSAYPPAPHLHNVKGVGGQTPFTPTTTGRSGTENSMPTAAGPAGAVGASGKQHPPIAASYSETGIAGLSLSTERDPLPSQGRHSPPDGIAFPPQQNYGGPAFSNLHGGDAEGGGGFPGAALVGRHFVPPRTIAGKPSDEGAANQQNAGRTAEGEANAKVGEAGDVTRNSGPVAVTGPGSNNEGGQASAAAVAGTALSVQTNSQSSAEGGATREVAASGSQEPSSASPSGPGTPAGATQENSRTGAADAGGAHSGGAGNATSAFAARNNSRGDLLPTRAAEDDTVCGRRVLPTLLLLGLWVFAAM</sequence>
<comment type="caution">
    <text evidence="3">The sequence shown here is derived from an EMBL/GenBank/DDBJ whole genome shotgun (WGS) entry which is preliminary data.</text>
</comment>
<feature type="compositionally biased region" description="Low complexity" evidence="1">
    <location>
        <begin position="355"/>
        <end position="376"/>
    </location>
</feature>
<feature type="signal peptide" evidence="2">
    <location>
        <begin position="1"/>
        <end position="29"/>
    </location>
</feature>
<evidence type="ECO:0008006" key="5">
    <source>
        <dbReference type="Google" id="ProtNLM"/>
    </source>
</evidence>
<feature type="compositionally biased region" description="Polar residues" evidence="1">
    <location>
        <begin position="80"/>
        <end position="99"/>
    </location>
</feature>
<keyword evidence="4" id="KW-1185">Reference proteome</keyword>
<name>A0A422MZG3_TRYRA</name>
<feature type="region of interest" description="Disordered" evidence="1">
    <location>
        <begin position="210"/>
        <end position="402"/>
    </location>
</feature>
<organism evidence="3 4">
    <name type="scientific">Trypanosoma rangeli</name>
    <dbReference type="NCBI Taxonomy" id="5698"/>
    <lineage>
        <taxon>Eukaryota</taxon>
        <taxon>Discoba</taxon>
        <taxon>Euglenozoa</taxon>
        <taxon>Kinetoplastea</taxon>
        <taxon>Metakinetoplastina</taxon>
        <taxon>Trypanosomatida</taxon>
        <taxon>Trypanosomatidae</taxon>
        <taxon>Trypanosoma</taxon>
        <taxon>Herpetosoma</taxon>
    </lineage>
</organism>
<proteinExistence type="predicted"/>
<dbReference type="EMBL" id="MKGL01000448">
    <property type="protein sequence ID" value="RNE98618.1"/>
    <property type="molecule type" value="Genomic_DNA"/>
</dbReference>
<reference evidence="3 4" key="1">
    <citation type="journal article" date="2018" name="BMC Genomics">
        <title>Genomic comparison of Trypanosoma conorhini and Trypanosoma rangeli to Trypanosoma cruzi strains of high and low virulence.</title>
        <authorList>
            <person name="Bradwell K.R."/>
            <person name="Koparde V.N."/>
            <person name="Matveyev A.V."/>
            <person name="Serrano M.G."/>
            <person name="Alves J.M."/>
            <person name="Parikh H."/>
            <person name="Huang B."/>
            <person name="Lee V."/>
            <person name="Espinosa-Alvarez O."/>
            <person name="Ortiz P.A."/>
            <person name="Costa-Martins A.G."/>
            <person name="Teixeira M.M."/>
            <person name="Buck G.A."/>
        </authorList>
    </citation>
    <scope>NUCLEOTIDE SEQUENCE [LARGE SCALE GENOMIC DNA]</scope>
    <source>
        <strain evidence="3 4">AM80</strain>
    </source>
</reference>
<dbReference type="Pfam" id="PF11052">
    <property type="entry name" value="Tr-sialidase_C"/>
    <property type="match status" value="1"/>
</dbReference>
<feature type="region of interest" description="Disordered" evidence="1">
    <location>
        <begin position="73"/>
        <end position="99"/>
    </location>
</feature>
<feature type="region of interest" description="Disordered" evidence="1">
    <location>
        <begin position="155"/>
        <end position="176"/>
    </location>
</feature>
<accession>A0A422MZG3</accession>
<feature type="compositionally biased region" description="Low complexity" evidence="1">
    <location>
        <begin position="159"/>
        <end position="172"/>
    </location>
</feature>
<keyword evidence="2" id="KW-0732">Signal</keyword>
<dbReference type="PROSITE" id="PS51257">
    <property type="entry name" value="PROKAR_LIPOPROTEIN"/>
    <property type="match status" value="1"/>
</dbReference>
<feature type="chain" id="PRO_5019462963" description="Surface protease GP63" evidence="2">
    <location>
        <begin position="30"/>
        <end position="444"/>
    </location>
</feature>
<protein>
    <recommendedName>
        <fullName evidence="5">Surface protease GP63</fullName>
    </recommendedName>
</protein>